<dbReference type="EMBL" id="VTXP01000015">
    <property type="protein sequence ID" value="NOJ25233.1"/>
    <property type="molecule type" value="Genomic_DNA"/>
</dbReference>
<name>A0AAP6ZV74_9VIBR</name>
<reference evidence="2 3" key="1">
    <citation type="submission" date="2019-09" db="EMBL/GenBank/DDBJ databases">
        <title>Draft genome sequencing and comparative genomics of hatchery-associated Vibrios.</title>
        <authorList>
            <person name="Kehlet-Delgado H."/>
            <person name="Mueller R.S."/>
        </authorList>
    </citation>
    <scope>NUCLEOTIDE SEQUENCE [LARGE SCALE GENOMIC DNA]</scope>
    <source>
        <strain evidence="2 3">09-121-3</strain>
    </source>
</reference>
<comment type="caution">
    <text evidence="2">The sequence shown here is derived from an EMBL/GenBank/DDBJ whole genome shotgun (WGS) entry which is preliminary data.</text>
</comment>
<proteinExistence type="predicted"/>
<keyword evidence="1" id="KW-0472">Membrane</keyword>
<gene>
    <name evidence="2" type="ORF">F0238_21140</name>
</gene>
<organism evidence="2 3">
    <name type="scientific">Vibrio coralliilyticus</name>
    <dbReference type="NCBI Taxonomy" id="190893"/>
    <lineage>
        <taxon>Bacteria</taxon>
        <taxon>Pseudomonadati</taxon>
        <taxon>Pseudomonadota</taxon>
        <taxon>Gammaproteobacteria</taxon>
        <taxon>Vibrionales</taxon>
        <taxon>Vibrionaceae</taxon>
        <taxon>Vibrio</taxon>
    </lineage>
</organism>
<dbReference type="Proteomes" id="UP000576645">
    <property type="component" value="Unassembled WGS sequence"/>
</dbReference>
<feature type="transmembrane region" description="Helical" evidence="1">
    <location>
        <begin position="52"/>
        <end position="76"/>
    </location>
</feature>
<dbReference type="AlphaFoldDB" id="A0AAP6ZV74"/>
<feature type="transmembrane region" description="Helical" evidence="1">
    <location>
        <begin position="25"/>
        <end position="46"/>
    </location>
</feature>
<keyword evidence="1" id="KW-0812">Transmembrane</keyword>
<dbReference type="RefSeq" id="WP_171353730.1">
    <property type="nucleotide sequence ID" value="NZ_VTXP01000015.1"/>
</dbReference>
<evidence type="ECO:0000256" key="1">
    <source>
        <dbReference type="SAM" id="Phobius"/>
    </source>
</evidence>
<keyword evidence="1" id="KW-1133">Transmembrane helix</keyword>
<evidence type="ECO:0000313" key="2">
    <source>
        <dbReference type="EMBL" id="NOJ25233.1"/>
    </source>
</evidence>
<evidence type="ECO:0000313" key="3">
    <source>
        <dbReference type="Proteomes" id="UP000576645"/>
    </source>
</evidence>
<accession>A0AAP6ZV74</accession>
<protein>
    <submittedName>
        <fullName evidence="2">Uncharacterized protein</fullName>
    </submittedName>
</protein>
<sequence length="111" mass="12748">MSVSKIREYVSVVDQEKRKTRNVNMLFLFVLLLFEIGFMLGVNLFAEQSAAIIIYNFIMPMFILITLMAMLGLWFCCRPNKILKTKNCTDGTTEVELDDVILVVDDSNKQS</sequence>